<evidence type="ECO:0000256" key="1">
    <source>
        <dbReference type="SAM" id="MobiDB-lite"/>
    </source>
</evidence>
<accession>A0A9J6H1T9</accession>
<dbReference type="GO" id="GO:0005634">
    <property type="term" value="C:nucleus"/>
    <property type="evidence" value="ECO:0007669"/>
    <property type="project" value="InterPro"/>
</dbReference>
<dbReference type="GO" id="GO:0005737">
    <property type="term" value="C:cytoplasm"/>
    <property type="evidence" value="ECO:0007669"/>
    <property type="project" value="InterPro"/>
</dbReference>
<evidence type="ECO:0000313" key="3">
    <source>
        <dbReference type="EMBL" id="KAH9384695.1"/>
    </source>
</evidence>
<dbReference type="Pfam" id="PF09230">
    <property type="entry name" value="DFF40"/>
    <property type="match status" value="1"/>
</dbReference>
<reference evidence="3 4" key="1">
    <citation type="journal article" date="2020" name="Cell">
        <title>Large-Scale Comparative Analyses of Tick Genomes Elucidate Their Genetic Diversity and Vector Capacities.</title>
        <authorList>
            <consortium name="Tick Genome and Microbiome Consortium (TIGMIC)"/>
            <person name="Jia N."/>
            <person name="Wang J."/>
            <person name="Shi W."/>
            <person name="Du L."/>
            <person name="Sun Y."/>
            <person name="Zhan W."/>
            <person name="Jiang J.F."/>
            <person name="Wang Q."/>
            <person name="Zhang B."/>
            <person name="Ji P."/>
            <person name="Bell-Sakyi L."/>
            <person name="Cui X.M."/>
            <person name="Yuan T.T."/>
            <person name="Jiang B.G."/>
            <person name="Yang W.F."/>
            <person name="Lam T.T."/>
            <person name="Chang Q.C."/>
            <person name="Ding S.J."/>
            <person name="Wang X.J."/>
            <person name="Zhu J.G."/>
            <person name="Ruan X.D."/>
            <person name="Zhao L."/>
            <person name="Wei J.T."/>
            <person name="Ye R.Z."/>
            <person name="Que T.C."/>
            <person name="Du C.H."/>
            <person name="Zhou Y.H."/>
            <person name="Cheng J.X."/>
            <person name="Dai P.F."/>
            <person name="Guo W.B."/>
            <person name="Han X.H."/>
            <person name="Huang E.J."/>
            <person name="Li L.F."/>
            <person name="Wei W."/>
            <person name="Gao Y.C."/>
            <person name="Liu J.Z."/>
            <person name="Shao H.Z."/>
            <person name="Wang X."/>
            <person name="Wang C.C."/>
            <person name="Yang T.C."/>
            <person name="Huo Q.B."/>
            <person name="Li W."/>
            <person name="Chen H.Y."/>
            <person name="Chen S.E."/>
            <person name="Zhou L.G."/>
            <person name="Ni X.B."/>
            <person name="Tian J.H."/>
            <person name="Sheng Y."/>
            <person name="Liu T."/>
            <person name="Pan Y.S."/>
            <person name="Xia L.Y."/>
            <person name="Li J."/>
            <person name="Zhao F."/>
            <person name="Cao W.C."/>
        </authorList>
    </citation>
    <scope>NUCLEOTIDE SEQUENCE [LARGE SCALE GENOMIC DNA]</scope>
    <source>
        <strain evidence="3">HaeL-2018</strain>
    </source>
</reference>
<keyword evidence="4" id="KW-1185">Reference proteome</keyword>
<dbReference type="GO" id="GO:0016787">
    <property type="term" value="F:hydrolase activity"/>
    <property type="evidence" value="ECO:0007669"/>
    <property type="project" value="InterPro"/>
</dbReference>
<dbReference type="InterPro" id="IPR039729">
    <property type="entry name" value="DFF40"/>
</dbReference>
<dbReference type="GO" id="GO:0004520">
    <property type="term" value="F:DNA endonuclease activity"/>
    <property type="evidence" value="ECO:0007669"/>
    <property type="project" value="InterPro"/>
</dbReference>
<feature type="domain" description="DNA fragmentation factor 40 C-terminal" evidence="2">
    <location>
        <begin position="175"/>
        <end position="232"/>
    </location>
</feature>
<sequence length="257" mass="27931">MTGRVAESPSPRVDKSPRVDRHNQNAKPKGGVVKTRRRPYIISNFKGQRKLVKGVTCGDLLSSGCKLFDLAAVAGGDRGGLARGLEGSASAECLADGMCPSDCRLALEDGSEVDDEYLAMCGDYTALVILGASEHVKYSQVKAREMIGRIGRMLASGAEELSQALGPLKNELVSHMMAHVQSLQSPPHLLMADSREEDPHWFQGEKRATSKKSVLRERAKTRIRGYYYKVGTTRGPAHHGEPAFLPLFLGAMVRLAI</sequence>
<feature type="region of interest" description="Disordered" evidence="1">
    <location>
        <begin position="1"/>
        <end position="33"/>
    </location>
</feature>
<dbReference type="GO" id="GO:0006309">
    <property type="term" value="P:apoptotic DNA fragmentation"/>
    <property type="evidence" value="ECO:0007669"/>
    <property type="project" value="InterPro"/>
</dbReference>
<comment type="caution">
    <text evidence="3">The sequence shown here is derived from an EMBL/GenBank/DDBJ whole genome shotgun (WGS) entry which is preliminary data.</text>
</comment>
<feature type="compositionally biased region" description="Basic and acidic residues" evidence="1">
    <location>
        <begin position="12"/>
        <end position="23"/>
    </location>
</feature>
<evidence type="ECO:0000313" key="4">
    <source>
        <dbReference type="Proteomes" id="UP000821853"/>
    </source>
</evidence>
<proteinExistence type="predicted"/>
<gene>
    <name evidence="3" type="ORF">HPB48_026706</name>
</gene>
<dbReference type="InterPro" id="IPR044925">
    <property type="entry name" value="His-Me_finger_sf"/>
</dbReference>
<dbReference type="EMBL" id="JABSTR010002937">
    <property type="protein sequence ID" value="KAH9384695.1"/>
    <property type="molecule type" value="Genomic_DNA"/>
</dbReference>
<evidence type="ECO:0000259" key="2">
    <source>
        <dbReference type="Pfam" id="PF09230"/>
    </source>
</evidence>
<dbReference type="PANTHER" id="PTHR13067:SF2">
    <property type="entry name" value="CASPASE-ACTIVATED DNASE"/>
    <property type="match status" value="1"/>
</dbReference>
<dbReference type="SUPFAM" id="SSF54060">
    <property type="entry name" value="His-Me finger endonucleases"/>
    <property type="match status" value="1"/>
</dbReference>
<name>A0A9J6H1T9_HAELO</name>
<dbReference type="VEuPathDB" id="VectorBase:HLOH_054869"/>
<protein>
    <recommendedName>
        <fullName evidence="2">DNA fragmentation factor 40 C-terminal domain-containing protein</fullName>
    </recommendedName>
</protein>
<dbReference type="AlphaFoldDB" id="A0A9J6H1T9"/>
<dbReference type="Proteomes" id="UP000821853">
    <property type="component" value="Unassembled WGS sequence"/>
</dbReference>
<dbReference type="InterPro" id="IPR015311">
    <property type="entry name" value="DFF40_C"/>
</dbReference>
<dbReference type="PANTHER" id="PTHR13067">
    <property type="entry name" value="CASPASE-ACTIVATED DNASE"/>
    <property type="match status" value="1"/>
</dbReference>
<dbReference type="OrthoDB" id="9943677at2759"/>
<organism evidence="3 4">
    <name type="scientific">Haemaphysalis longicornis</name>
    <name type="common">Bush tick</name>
    <dbReference type="NCBI Taxonomy" id="44386"/>
    <lineage>
        <taxon>Eukaryota</taxon>
        <taxon>Metazoa</taxon>
        <taxon>Ecdysozoa</taxon>
        <taxon>Arthropoda</taxon>
        <taxon>Chelicerata</taxon>
        <taxon>Arachnida</taxon>
        <taxon>Acari</taxon>
        <taxon>Parasitiformes</taxon>
        <taxon>Ixodida</taxon>
        <taxon>Ixodoidea</taxon>
        <taxon>Ixodidae</taxon>
        <taxon>Haemaphysalinae</taxon>
        <taxon>Haemaphysalis</taxon>
    </lineage>
</organism>